<proteinExistence type="predicted"/>
<feature type="domain" description="NAD-glutamate dehydrogenase ACT3" evidence="5">
    <location>
        <begin position="265"/>
        <end position="329"/>
    </location>
</feature>
<dbReference type="PANTHER" id="PTHR43403">
    <property type="entry name" value="NAD-SPECIFIC GLUTAMATE DEHYDROGENASE"/>
    <property type="match status" value="1"/>
</dbReference>
<dbReference type="InterPro" id="IPR049056">
    <property type="entry name" value="NAD_Glu_DH_HM3"/>
</dbReference>
<sequence length="1318" mass="149059">MLTKSSTRSTVRQDSHYDYVGVKKTDTGGRVIGEWRFFGLYASKAYDVPITQIPLIRHHVRRLLDLSGLPSDTHGYKALRHLIYTYPREELLQASFEQLRDTIYGMLDCVERRRLGIFLRPDTFGRFVNVMMLIPRDQYNTDVRVRVQEILLRQLHGHSAEFSVRLSEQPLALVQFTIHCRHAHRLDYDQRQLQRLVAEAVESWHDKLQQALVLELGEAEGNRLFDRFGHQLPAAYRDDHRPEAAVPDLRALDGLETALSTQLNRPDREGPLRFKVLGRGRSLALSDVLPILEHLGVRVLDATPYQIAADSETAFWILDFRLTSESELDLGKGEIRTQFQEAFIRTYYGELEDDRFHQLVLRAGLSYREIALLRALCKYLLQLGLPFSQHYIEQALGRNPEICRQLLALFSARFDPEAPPGSKALSQLLGADILAALETVESLDEDRILRHYLGVIQAMLRTNYYQTDGTRSDGGREKGYLSFKLNTRALTFAPEPRPAFEIFVYAPWVEGVHLRAGPIARGGLRWSDRREDFRTEVLGLVKAQMVKNAVIVPVGAKGGFVPKQLPEGGDRNAVQAEVIRCYETFIRGLLDITDNRVGDEIVPPPQVVRHDGDDPYLVVAADKGTATFSDIANRISAEYGFWLGDAFASGGSNGYDHKKMGITARGAWESVKRLFREQNRDCQREDFTVIGIGDMAGDVFGNGMLLSRHIRLVAAFNHQHIFIDPNPDAATGWQERKRLFELPRSSWEDYDLGLVSKGGGLYRRSAKHIDLSDEAKQALGTNQTRFTPNELIRTLLKAPVDLLWNGGIGTYVKASLESHDEVGDRSNDNLRVDAGDLRVKVIGEGGNLGLTQRARIEYARAGGRVNTDAIDNAGGVDSSDHEVNLKILLNQQVAAGTLGETERNRLLESMTDEVAKLVLRHNYGQSQILSAATLVTGMRINDHRRLMLELEKAGRLDRELEYLPSEEQCEELARNGKGLSRPEIAVLLAYSKLWLCDQLVATGIGADEDLARELRNYFPLAIQERYGDVLPQHPLHAELLATHLTNLLCNRMGSTFISYVMGEAHCNALDAVRAWYLSQTLLDLPSLWQQLETFETRIDDTLFRQQLLHIHGLQERTVLWLLHQHGPNIAISRLRERYGSRVTEMTATLSEYREAPERERYDRDSRRLQDAGLPQELADRLASLRELSRGLAIVELALESGQDSDIARQVYFSLDRYLELGPLRRLVAALPEQDLWQRKARSALARDIESALSQACIAVMSGLQDGEVLDDRLERWQHSSAPVLEHLQQLCSEIQAQESPDLPMLSVAVRELSNLRHL</sequence>
<dbReference type="InterPro" id="IPR036291">
    <property type="entry name" value="NAD(P)-bd_dom_sf"/>
</dbReference>
<feature type="domain" description="NAD-glutamate dehydrogenase catalytic" evidence="2">
    <location>
        <begin position="433"/>
        <end position="931"/>
    </location>
</feature>
<evidence type="ECO:0000259" key="2">
    <source>
        <dbReference type="Pfam" id="PF05088"/>
    </source>
</evidence>
<dbReference type="Pfam" id="PF21074">
    <property type="entry name" value="GDH_C"/>
    <property type="match status" value="1"/>
</dbReference>
<dbReference type="InterPro" id="IPR049064">
    <property type="entry name" value="NAD_Glu_DH_ACT3"/>
</dbReference>
<dbReference type="RefSeq" id="WP_379909700.1">
    <property type="nucleotide sequence ID" value="NZ_JBHSWE010000001.1"/>
</dbReference>
<dbReference type="InterPro" id="IPR049062">
    <property type="entry name" value="NAD_Glu_DH_ACT2"/>
</dbReference>
<dbReference type="InterPro" id="IPR049058">
    <property type="entry name" value="NAD_Glu_DH_HM2"/>
</dbReference>
<evidence type="ECO:0000256" key="1">
    <source>
        <dbReference type="ARBA" id="ARBA00023002"/>
    </source>
</evidence>
<dbReference type="SUPFAM" id="SSF51735">
    <property type="entry name" value="NAD(P)-binding Rossmann-fold domains"/>
    <property type="match status" value="1"/>
</dbReference>
<dbReference type="InterPro" id="IPR048381">
    <property type="entry name" value="GDH_C"/>
</dbReference>
<accession>A0ABW2A152</accession>
<dbReference type="Pfam" id="PF21078">
    <property type="entry name" value="GDH_HM3"/>
    <property type="match status" value="1"/>
</dbReference>
<feature type="domain" description="NAD-specific glutamate dehydrogenase C-terminal" evidence="3">
    <location>
        <begin position="976"/>
        <end position="1313"/>
    </location>
</feature>
<dbReference type="Pfam" id="PF21073">
    <property type="entry name" value="GDH_HM1"/>
    <property type="match status" value="1"/>
</dbReference>
<dbReference type="Proteomes" id="UP001596422">
    <property type="component" value="Unassembled WGS sequence"/>
</dbReference>
<dbReference type="InterPro" id="IPR049059">
    <property type="entry name" value="NAD_Glu_DH_HM1"/>
</dbReference>
<dbReference type="Pfam" id="PF21077">
    <property type="entry name" value="GDH_ACT3"/>
    <property type="match status" value="1"/>
</dbReference>
<protein>
    <submittedName>
        <fullName evidence="6">NAD-glutamate dehydrogenase</fullName>
    </submittedName>
</protein>
<dbReference type="PANTHER" id="PTHR43403:SF1">
    <property type="entry name" value="NAD-SPECIFIC GLUTAMATE DEHYDROGENASE"/>
    <property type="match status" value="1"/>
</dbReference>
<dbReference type="InterPro" id="IPR007780">
    <property type="entry name" value="NAD_Glu_DH_bac"/>
</dbReference>
<name>A0ABW2A152_9GAMM</name>
<reference evidence="7" key="1">
    <citation type="journal article" date="2019" name="Int. J. Syst. Evol. Microbiol.">
        <title>The Global Catalogue of Microorganisms (GCM) 10K type strain sequencing project: providing services to taxonomists for standard genome sequencing and annotation.</title>
        <authorList>
            <consortium name="The Broad Institute Genomics Platform"/>
            <consortium name="The Broad Institute Genome Sequencing Center for Infectious Disease"/>
            <person name="Wu L."/>
            <person name="Ma J."/>
        </authorList>
    </citation>
    <scope>NUCLEOTIDE SEQUENCE [LARGE SCALE GENOMIC DNA]</scope>
    <source>
        <strain evidence="7">NBRC 111756</strain>
    </source>
</reference>
<dbReference type="Pfam" id="PF21076">
    <property type="entry name" value="GDH_ACT2"/>
    <property type="match status" value="1"/>
</dbReference>
<comment type="caution">
    <text evidence="6">The sequence shown here is derived from an EMBL/GenBank/DDBJ whole genome shotgun (WGS) entry which is preliminary data.</text>
</comment>
<feature type="domain" description="NAD-glutamate dehydrogenase ACT2" evidence="4">
    <location>
        <begin position="117"/>
        <end position="205"/>
    </location>
</feature>
<evidence type="ECO:0000259" key="3">
    <source>
        <dbReference type="Pfam" id="PF21074"/>
    </source>
</evidence>
<evidence type="ECO:0000259" key="4">
    <source>
        <dbReference type="Pfam" id="PF21076"/>
    </source>
</evidence>
<evidence type="ECO:0000313" key="6">
    <source>
        <dbReference type="EMBL" id="MFC6671192.1"/>
    </source>
</evidence>
<gene>
    <name evidence="6" type="ORF">ACFQDL_14765</name>
</gene>
<keyword evidence="7" id="KW-1185">Reference proteome</keyword>
<dbReference type="InterPro" id="IPR046346">
    <property type="entry name" value="Aminoacid_DH-like_N_sf"/>
</dbReference>
<evidence type="ECO:0000313" key="7">
    <source>
        <dbReference type="Proteomes" id="UP001596422"/>
    </source>
</evidence>
<dbReference type="InterPro" id="IPR028971">
    <property type="entry name" value="NAD-GDH_cat"/>
</dbReference>
<dbReference type="SUPFAM" id="SSF53223">
    <property type="entry name" value="Aminoacid dehydrogenase-like, N-terminal domain"/>
    <property type="match status" value="1"/>
</dbReference>
<evidence type="ECO:0000259" key="5">
    <source>
        <dbReference type="Pfam" id="PF21077"/>
    </source>
</evidence>
<dbReference type="Pfam" id="PF21079">
    <property type="entry name" value="GDH_HM2"/>
    <property type="match status" value="1"/>
</dbReference>
<dbReference type="Pfam" id="PF05088">
    <property type="entry name" value="Bac_GDH_CD"/>
    <property type="match status" value="1"/>
</dbReference>
<organism evidence="6 7">
    <name type="scientific">Marinobacterium aestuariivivens</name>
    <dbReference type="NCBI Taxonomy" id="1698799"/>
    <lineage>
        <taxon>Bacteria</taxon>
        <taxon>Pseudomonadati</taxon>
        <taxon>Pseudomonadota</taxon>
        <taxon>Gammaproteobacteria</taxon>
        <taxon>Oceanospirillales</taxon>
        <taxon>Oceanospirillaceae</taxon>
        <taxon>Marinobacterium</taxon>
    </lineage>
</organism>
<dbReference type="EMBL" id="JBHSWE010000001">
    <property type="protein sequence ID" value="MFC6671192.1"/>
    <property type="molecule type" value="Genomic_DNA"/>
</dbReference>
<keyword evidence="1" id="KW-0560">Oxidoreductase</keyword>
<dbReference type="Gene3D" id="3.40.50.720">
    <property type="entry name" value="NAD(P)-binding Rossmann-like Domain"/>
    <property type="match status" value="1"/>
</dbReference>